<dbReference type="InterPro" id="IPR000772">
    <property type="entry name" value="Ricin_B_lectin"/>
</dbReference>
<feature type="compositionally biased region" description="Pro residues" evidence="1">
    <location>
        <begin position="210"/>
        <end position="220"/>
    </location>
</feature>
<proteinExistence type="predicted"/>
<feature type="chain" id="PRO_5046860635" evidence="2">
    <location>
        <begin position="35"/>
        <end position="465"/>
    </location>
</feature>
<evidence type="ECO:0000256" key="1">
    <source>
        <dbReference type="SAM" id="MobiDB-lite"/>
    </source>
</evidence>
<keyword evidence="6" id="KW-1185">Reference proteome</keyword>
<organism evidence="5 6">
    <name type="scientific">Caldimonas mangrovi</name>
    <dbReference type="NCBI Taxonomy" id="2944811"/>
    <lineage>
        <taxon>Bacteria</taxon>
        <taxon>Pseudomonadati</taxon>
        <taxon>Pseudomonadota</taxon>
        <taxon>Betaproteobacteria</taxon>
        <taxon>Burkholderiales</taxon>
        <taxon>Sphaerotilaceae</taxon>
        <taxon>Caldimonas</taxon>
    </lineage>
</organism>
<reference evidence="5" key="1">
    <citation type="submission" date="2022-05" db="EMBL/GenBank/DDBJ databases">
        <title>Schlegelella sp. nov., isolated from mangrove soil.</title>
        <authorList>
            <person name="Liu Y."/>
            <person name="Ge X."/>
            <person name="Liu W."/>
        </authorList>
    </citation>
    <scope>NUCLEOTIDE SEQUENCE</scope>
    <source>
        <strain evidence="5">S2-27</strain>
    </source>
</reference>
<evidence type="ECO:0000313" key="6">
    <source>
        <dbReference type="Proteomes" id="UP001165541"/>
    </source>
</evidence>
<evidence type="ECO:0000259" key="3">
    <source>
        <dbReference type="Pfam" id="PF00652"/>
    </source>
</evidence>
<dbReference type="Pfam" id="PF03537">
    <property type="entry name" value="Glyco_hydro_114"/>
    <property type="match status" value="1"/>
</dbReference>
<feature type="domain" description="Glycoside-hydrolase family GH114 TIM-barrel" evidence="4">
    <location>
        <begin position="232"/>
        <end position="456"/>
    </location>
</feature>
<dbReference type="RefSeq" id="WP_251779918.1">
    <property type="nucleotide sequence ID" value="NZ_JAMKFE010000012.1"/>
</dbReference>
<dbReference type="PANTHER" id="PTHR35273:SF2">
    <property type="entry name" value="ALPHA-GALACTOSIDASE"/>
    <property type="match status" value="1"/>
</dbReference>
<evidence type="ECO:0000256" key="2">
    <source>
        <dbReference type="SAM" id="SignalP"/>
    </source>
</evidence>
<dbReference type="Gene3D" id="3.20.20.70">
    <property type="entry name" value="Aldolase class I"/>
    <property type="match status" value="1"/>
</dbReference>
<dbReference type="PANTHER" id="PTHR35273">
    <property type="entry name" value="ALPHA-1,4 POLYGALACTOSAMINIDASE, PUTATIVE (AFU_ORTHOLOGUE AFUA_3G07890)-RELATED"/>
    <property type="match status" value="1"/>
</dbReference>
<dbReference type="CDD" id="cd00161">
    <property type="entry name" value="beta-trefoil_Ricin-like"/>
    <property type="match status" value="1"/>
</dbReference>
<accession>A0ABT0YRS1</accession>
<feature type="region of interest" description="Disordered" evidence="1">
    <location>
        <begin position="205"/>
        <end position="224"/>
    </location>
</feature>
<keyword evidence="2" id="KW-0732">Signal</keyword>
<feature type="signal peptide" evidence="2">
    <location>
        <begin position="1"/>
        <end position="34"/>
    </location>
</feature>
<dbReference type="Gene3D" id="2.80.10.50">
    <property type="match status" value="1"/>
</dbReference>
<evidence type="ECO:0000259" key="4">
    <source>
        <dbReference type="Pfam" id="PF03537"/>
    </source>
</evidence>
<dbReference type="Pfam" id="PF00652">
    <property type="entry name" value="Ricin_B_lectin"/>
    <property type="match status" value="1"/>
</dbReference>
<dbReference type="PROSITE" id="PS50231">
    <property type="entry name" value="RICIN_B_LECTIN"/>
    <property type="match status" value="1"/>
</dbReference>
<dbReference type="InterPro" id="IPR004352">
    <property type="entry name" value="GH114_TIM-barrel"/>
</dbReference>
<dbReference type="InterPro" id="IPR013785">
    <property type="entry name" value="Aldolase_TIM"/>
</dbReference>
<feature type="domain" description="Ricin B lectin" evidence="3">
    <location>
        <begin position="82"/>
        <end position="200"/>
    </location>
</feature>
<dbReference type="InterPro" id="IPR035992">
    <property type="entry name" value="Ricin_B-like_lectins"/>
</dbReference>
<protein>
    <submittedName>
        <fullName evidence="5">Endo alpha-1,4 polygalactosaminidase</fullName>
    </submittedName>
</protein>
<dbReference type="InterPro" id="IPR017853">
    <property type="entry name" value="GH"/>
</dbReference>
<sequence length="465" mass="49606">MQERHMPFGTPALARRKPAAAAAAAICASTVLLAACGGGGDGGASAARSADVASADEQGRASLQALARLTTTTAPIIANSLGACTEAVSSTWDIKLANCSSTNRQQFRFVPVASGTDVYLIKNVSTGLCIAATGSMAGAFVELGECDGTAEQQFGLETLPTGSMVMIKGMRSGLCLTAPRALNTAAFSMGSCSAGNTRQSYKLPVVTVPTPTPDPTPTPTPGSWWKPAATTSWHWQLSGDLKTNVAATIYDIDLFNVSTATMQQLKSAGHKVVCYFSAGSSEDWRDDYRKFSSADKGLAMDEWPGEHWIDIRSANVRSIMAARLDLAKSKGCDGVEPDNVDGYTNRTGFPLSAQHQIDYNRFLADEAHRRGLAIGLKNDVDQLAALEPHFDFAVNEQCHQYNECAGYASFTSRNKPVLNAEYAAKYRNNTGGARDTLCAAARRLNMRTLVLPLALDGSYRFSCDH</sequence>
<evidence type="ECO:0000313" key="5">
    <source>
        <dbReference type="EMBL" id="MCM5681435.1"/>
    </source>
</evidence>
<name>A0ABT0YRS1_9BURK</name>
<gene>
    <name evidence="5" type="ORF">M8A51_18055</name>
</gene>
<dbReference type="SUPFAM" id="SSF51445">
    <property type="entry name" value="(Trans)glycosidases"/>
    <property type="match status" value="1"/>
</dbReference>
<dbReference type="SUPFAM" id="SSF50370">
    <property type="entry name" value="Ricin B-like lectins"/>
    <property type="match status" value="1"/>
</dbReference>
<dbReference type="Proteomes" id="UP001165541">
    <property type="component" value="Unassembled WGS sequence"/>
</dbReference>
<dbReference type="EMBL" id="JAMKFE010000012">
    <property type="protein sequence ID" value="MCM5681435.1"/>
    <property type="molecule type" value="Genomic_DNA"/>
</dbReference>
<comment type="caution">
    <text evidence="5">The sequence shown here is derived from an EMBL/GenBank/DDBJ whole genome shotgun (WGS) entry which is preliminary data.</text>
</comment>